<keyword evidence="2" id="KW-1185">Reference proteome</keyword>
<dbReference type="Proteomes" id="UP000316416">
    <property type="component" value="Chromosome"/>
</dbReference>
<dbReference type="InterPro" id="IPR045664">
    <property type="entry name" value="DUF6387"/>
</dbReference>
<accession>A0ABX6V0X2</accession>
<reference evidence="1" key="1">
    <citation type="submission" date="2021-07" db="EMBL/GenBank/DDBJ databases">
        <title>Shewanella sp. YLB-07 whole genome sequence.</title>
        <authorList>
            <person name="Yu L."/>
        </authorList>
    </citation>
    <scope>NUCLEOTIDE SEQUENCE</scope>
    <source>
        <strain evidence="1">YLB-08</strain>
    </source>
</reference>
<proteinExistence type="predicted"/>
<sequence>MTNKVIDCASKLQKMIPWFQDSRYSVFNNADLQYIADELLRRIEVFEQLKSNEYDTCLQQDLFSDRSVIKSNEEIDTQDHFDAYSAEEEGDPVGFDEQIGWALDYQTSNVSPVSIGDMASATCQISHQYQTEIDSLIEVDSFEVKNNSTFVWLNLANATNAEIEADLSERLQDIREKFNLPEPKRGSYTKANIKRLKCGYFFKYIDLYLWAKAYGYEYAWGKKIEETLIKLPPEINDPDYVSNTLRPRAKELLKFSVYLQLTEQIKKENRK</sequence>
<protein>
    <submittedName>
        <fullName evidence="1">Uncharacterized protein</fullName>
    </submittedName>
</protein>
<gene>
    <name evidence="1" type="ORF">FM038_001625</name>
</gene>
<dbReference type="EMBL" id="CP045503">
    <property type="protein sequence ID" value="QPG56266.1"/>
    <property type="molecule type" value="Genomic_DNA"/>
</dbReference>
<name>A0ABX6V0X2_9GAMM</name>
<dbReference type="RefSeq" id="WP_142874856.1">
    <property type="nucleotide sequence ID" value="NZ_CP045503.2"/>
</dbReference>
<evidence type="ECO:0000313" key="1">
    <source>
        <dbReference type="EMBL" id="QPG56266.1"/>
    </source>
</evidence>
<dbReference type="Pfam" id="PF19924">
    <property type="entry name" value="DUF6387"/>
    <property type="match status" value="1"/>
</dbReference>
<organism evidence="1 2">
    <name type="scientific">Shewanella eurypsychrophilus</name>
    <dbReference type="NCBI Taxonomy" id="2593656"/>
    <lineage>
        <taxon>Bacteria</taxon>
        <taxon>Pseudomonadati</taxon>
        <taxon>Pseudomonadota</taxon>
        <taxon>Gammaproteobacteria</taxon>
        <taxon>Alteromonadales</taxon>
        <taxon>Shewanellaceae</taxon>
        <taxon>Shewanella</taxon>
    </lineage>
</organism>
<evidence type="ECO:0000313" key="2">
    <source>
        <dbReference type="Proteomes" id="UP000316416"/>
    </source>
</evidence>